<proteinExistence type="predicted"/>
<dbReference type="AlphaFoldDB" id="A0A553PJI0"/>
<sequence length="85" mass="10147">MVVPVYAPEIQTKIIELYELLKPELEEGDEITNVIEPMEPQINEISRKKRSAEASPFFFGYGRRRSYGHGYNRGYRRSYGRRYYH</sequence>
<reference evidence="1 2" key="1">
    <citation type="journal article" date="2018" name="Nat. Ecol. Evol.">
        <title>Genomic signatures of mitonuclear coevolution across populations of Tigriopus californicus.</title>
        <authorList>
            <person name="Barreto F.S."/>
            <person name="Watson E.T."/>
            <person name="Lima T.G."/>
            <person name="Willett C.S."/>
            <person name="Edmands S."/>
            <person name="Li W."/>
            <person name="Burton R.S."/>
        </authorList>
    </citation>
    <scope>NUCLEOTIDE SEQUENCE [LARGE SCALE GENOMIC DNA]</scope>
    <source>
        <strain evidence="1 2">San Diego</strain>
    </source>
</reference>
<evidence type="ECO:0000313" key="1">
    <source>
        <dbReference type="EMBL" id="TRY77824.1"/>
    </source>
</evidence>
<protein>
    <submittedName>
        <fullName evidence="1">Uncharacterized protein</fullName>
    </submittedName>
</protein>
<dbReference type="Proteomes" id="UP000318571">
    <property type="component" value="Chromosome 11"/>
</dbReference>
<accession>A0A553PJI0</accession>
<organism evidence="1 2">
    <name type="scientific">Tigriopus californicus</name>
    <name type="common">Marine copepod</name>
    <dbReference type="NCBI Taxonomy" id="6832"/>
    <lineage>
        <taxon>Eukaryota</taxon>
        <taxon>Metazoa</taxon>
        <taxon>Ecdysozoa</taxon>
        <taxon>Arthropoda</taxon>
        <taxon>Crustacea</taxon>
        <taxon>Multicrustacea</taxon>
        <taxon>Hexanauplia</taxon>
        <taxon>Copepoda</taxon>
        <taxon>Harpacticoida</taxon>
        <taxon>Harpacticidae</taxon>
        <taxon>Tigriopus</taxon>
    </lineage>
</organism>
<dbReference type="EMBL" id="VCGU01000003">
    <property type="protein sequence ID" value="TRY77824.1"/>
    <property type="molecule type" value="Genomic_DNA"/>
</dbReference>
<evidence type="ECO:0000313" key="2">
    <source>
        <dbReference type="Proteomes" id="UP000318571"/>
    </source>
</evidence>
<gene>
    <name evidence="1" type="ORF">TCAL_17435</name>
</gene>
<keyword evidence="2" id="KW-1185">Reference proteome</keyword>
<comment type="caution">
    <text evidence="1">The sequence shown here is derived from an EMBL/GenBank/DDBJ whole genome shotgun (WGS) entry which is preliminary data.</text>
</comment>
<name>A0A553PJI0_TIGCA</name>